<proteinExistence type="inferred from homology"/>
<name>A0A3D8K5B9_9BURK</name>
<comment type="similarity">
    <text evidence="1">Belongs to the GST superfamily.</text>
</comment>
<dbReference type="Proteomes" id="UP000256838">
    <property type="component" value="Unassembled WGS sequence"/>
</dbReference>
<dbReference type="FunFam" id="3.40.30.10:FF:000039">
    <property type="entry name" value="Glutathione S-transferase domain"/>
    <property type="match status" value="1"/>
</dbReference>
<dbReference type="Gene3D" id="1.20.1050.10">
    <property type="match status" value="1"/>
</dbReference>
<dbReference type="SUPFAM" id="SSF47616">
    <property type="entry name" value="GST C-terminal domain-like"/>
    <property type="match status" value="1"/>
</dbReference>
<dbReference type="PROSITE" id="PS50404">
    <property type="entry name" value="GST_NTER"/>
    <property type="match status" value="1"/>
</dbReference>
<evidence type="ECO:0000313" key="5">
    <source>
        <dbReference type="EMBL" id="RDV00638.1"/>
    </source>
</evidence>
<sequence length="237" mass="27219">MRRSKRAGWPEVIEFLLEESTVITVWGRERGVCVKKVLWCLEELKLDFERIDAGKQYGVIDTLDYLKMNRNGLVPTLKDGDFVLWESNAIMRYLALQYGAPTFYPQGAKEHADVNRWLDWSMGALWGDISTAFIQLIRTPEPQRNLAAVEAASKNLAKNWTIADEYLEGKAYITGDHFTIADVALGVLAQTWVFLNLKDRPHLPNFDAWYKRIEVRDGFKRYAELPPEPVTPKKQAA</sequence>
<dbReference type="SFLD" id="SFLDS00019">
    <property type="entry name" value="Glutathione_Transferase_(cytos"/>
    <property type="match status" value="1"/>
</dbReference>
<dbReference type="InterPro" id="IPR040079">
    <property type="entry name" value="Glutathione_S-Trfase"/>
</dbReference>
<dbReference type="InterPro" id="IPR036249">
    <property type="entry name" value="Thioredoxin-like_sf"/>
</dbReference>
<feature type="domain" description="GST C-terminal" evidence="4">
    <location>
        <begin position="107"/>
        <end position="233"/>
    </location>
</feature>
<dbReference type="OrthoDB" id="5958450at2"/>
<dbReference type="CDD" id="cd03047">
    <property type="entry name" value="GST_N_2"/>
    <property type="match status" value="1"/>
</dbReference>
<dbReference type="Pfam" id="PF02798">
    <property type="entry name" value="GST_N"/>
    <property type="match status" value="1"/>
</dbReference>
<dbReference type="PANTHER" id="PTHR44051:SF19">
    <property type="entry name" value="DISULFIDE-BOND OXIDOREDUCTASE YFCG"/>
    <property type="match status" value="1"/>
</dbReference>
<dbReference type="Gene3D" id="3.40.30.10">
    <property type="entry name" value="Glutaredoxin"/>
    <property type="match status" value="1"/>
</dbReference>
<dbReference type="Pfam" id="PF13410">
    <property type="entry name" value="GST_C_2"/>
    <property type="match status" value="1"/>
</dbReference>
<dbReference type="GO" id="GO:0016740">
    <property type="term" value="F:transferase activity"/>
    <property type="evidence" value="ECO:0007669"/>
    <property type="project" value="UniProtKB-KW"/>
</dbReference>
<evidence type="ECO:0000313" key="6">
    <source>
        <dbReference type="Proteomes" id="UP000256838"/>
    </source>
</evidence>
<dbReference type="SFLD" id="SFLDG00358">
    <property type="entry name" value="Main_(cytGST)"/>
    <property type="match status" value="1"/>
</dbReference>
<organism evidence="5 6">
    <name type="scientific">Trinickia dinghuensis</name>
    <dbReference type="NCBI Taxonomy" id="2291023"/>
    <lineage>
        <taxon>Bacteria</taxon>
        <taxon>Pseudomonadati</taxon>
        <taxon>Pseudomonadota</taxon>
        <taxon>Betaproteobacteria</taxon>
        <taxon>Burkholderiales</taxon>
        <taxon>Burkholderiaceae</taxon>
        <taxon>Trinickia</taxon>
    </lineage>
</organism>
<dbReference type="SFLD" id="SFLDG01150">
    <property type="entry name" value="Main.1:_Beta-like"/>
    <property type="match status" value="1"/>
</dbReference>
<dbReference type="InterPro" id="IPR004045">
    <property type="entry name" value="Glutathione_S-Trfase_N"/>
</dbReference>
<keyword evidence="2 5" id="KW-0808">Transferase</keyword>
<protein>
    <submittedName>
        <fullName evidence="5">Glutathione S-transferase family protein</fullName>
    </submittedName>
</protein>
<dbReference type="PROSITE" id="PS50405">
    <property type="entry name" value="GST_CTER"/>
    <property type="match status" value="1"/>
</dbReference>
<evidence type="ECO:0000256" key="2">
    <source>
        <dbReference type="ARBA" id="ARBA00022679"/>
    </source>
</evidence>
<dbReference type="InterPro" id="IPR036282">
    <property type="entry name" value="Glutathione-S-Trfase_C_sf"/>
</dbReference>
<feature type="domain" description="GST N-terminal" evidence="3">
    <location>
        <begin position="21"/>
        <end position="102"/>
    </location>
</feature>
<dbReference type="SUPFAM" id="SSF52833">
    <property type="entry name" value="Thioredoxin-like"/>
    <property type="match status" value="1"/>
</dbReference>
<dbReference type="PANTHER" id="PTHR44051">
    <property type="entry name" value="GLUTATHIONE S-TRANSFERASE-RELATED"/>
    <property type="match status" value="1"/>
</dbReference>
<accession>A0A3D8K5B9</accession>
<evidence type="ECO:0000259" key="4">
    <source>
        <dbReference type="PROSITE" id="PS50405"/>
    </source>
</evidence>
<keyword evidence="6" id="KW-1185">Reference proteome</keyword>
<dbReference type="EMBL" id="QRGA01000001">
    <property type="protein sequence ID" value="RDV00638.1"/>
    <property type="molecule type" value="Genomic_DNA"/>
</dbReference>
<dbReference type="InterPro" id="IPR010987">
    <property type="entry name" value="Glutathione-S-Trfase_C-like"/>
</dbReference>
<comment type="caution">
    <text evidence="5">The sequence shown here is derived from an EMBL/GenBank/DDBJ whole genome shotgun (WGS) entry which is preliminary data.</text>
</comment>
<evidence type="ECO:0000256" key="1">
    <source>
        <dbReference type="ARBA" id="ARBA00007409"/>
    </source>
</evidence>
<reference evidence="5 6" key="1">
    <citation type="submission" date="2018-08" db="EMBL/GenBank/DDBJ databases">
        <title>Paraburkholderia sp. DHOM06 isolated from forest soil.</title>
        <authorList>
            <person name="Gao Z.-H."/>
            <person name="Qiu L.-H."/>
        </authorList>
    </citation>
    <scope>NUCLEOTIDE SEQUENCE [LARGE SCALE GENOMIC DNA]</scope>
    <source>
        <strain evidence="5 6">DHOM06</strain>
    </source>
</reference>
<dbReference type="RefSeq" id="WP_115531908.1">
    <property type="nucleotide sequence ID" value="NZ_QRGA01000001.1"/>
</dbReference>
<dbReference type="AlphaFoldDB" id="A0A3D8K5B9"/>
<gene>
    <name evidence="5" type="ORF">DWV00_02420</name>
</gene>
<evidence type="ECO:0000259" key="3">
    <source>
        <dbReference type="PROSITE" id="PS50404"/>
    </source>
</evidence>